<keyword evidence="3" id="KW-0812">Transmembrane</keyword>
<feature type="region of interest" description="Disordered" evidence="2">
    <location>
        <begin position="1046"/>
        <end position="1067"/>
    </location>
</feature>
<feature type="compositionally biased region" description="Low complexity" evidence="2">
    <location>
        <begin position="179"/>
        <end position="191"/>
    </location>
</feature>
<feature type="coiled-coil region" evidence="1">
    <location>
        <begin position="574"/>
        <end position="608"/>
    </location>
</feature>
<dbReference type="EMBL" id="CAUYUJ010003336">
    <property type="protein sequence ID" value="CAK0804879.1"/>
    <property type="molecule type" value="Genomic_DNA"/>
</dbReference>
<keyword evidence="3" id="KW-0472">Membrane</keyword>
<feature type="coiled-coil region" evidence="1">
    <location>
        <begin position="496"/>
        <end position="526"/>
    </location>
</feature>
<reference evidence="4" key="1">
    <citation type="submission" date="2023-10" db="EMBL/GenBank/DDBJ databases">
        <authorList>
            <person name="Chen Y."/>
            <person name="Shah S."/>
            <person name="Dougan E. K."/>
            <person name="Thang M."/>
            <person name="Chan C."/>
        </authorList>
    </citation>
    <scope>NUCLEOTIDE SEQUENCE [LARGE SCALE GENOMIC DNA]</scope>
</reference>
<evidence type="ECO:0000256" key="2">
    <source>
        <dbReference type="SAM" id="MobiDB-lite"/>
    </source>
</evidence>
<comment type="caution">
    <text evidence="4">The sequence shown here is derived from an EMBL/GenBank/DDBJ whole genome shotgun (WGS) entry which is preliminary data.</text>
</comment>
<evidence type="ECO:0000313" key="4">
    <source>
        <dbReference type="EMBL" id="CAK0804879.1"/>
    </source>
</evidence>
<feature type="region of interest" description="Disordered" evidence="2">
    <location>
        <begin position="179"/>
        <end position="223"/>
    </location>
</feature>
<gene>
    <name evidence="4" type="ORF">PCOR1329_LOCUS11556</name>
</gene>
<feature type="compositionally biased region" description="Basic and acidic residues" evidence="2">
    <location>
        <begin position="1002"/>
        <end position="1016"/>
    </location>
</feature>
<protein>
    <submittedName>
        <fullName evidence="4">Uncharacterized protein</fullName>
    </submittedName>
</protein>
<organism evidence="4 5">
    <name type="scientific">Prorocentrum cordatum</name>
    <dbReference type="NCBI Taxonomy" id="2364126"/>
    <lineage>
        <taxon>Eukaryota</taxon>
        <taxon>Sar</taxon>
        <taxon>Alveolata</taxon>
        <taxon>Dinophyceae</taxon>
        <taxon>Prorocentrales</taxon>
        <taxon>Prorocentraceae</taxon>
        <taxon>Prorocentrum</taxon>
    </lineage>
</organism>
<feature type="coiled-coil region" evidence="1">
    <location>
        <begin position="733"/>
        <end position="949"/>
    </location>
</feature>
<proteinExistence type="predicted"/>
<feature type="region of interest" description="Disordered" evidence="2">
    <location>
        <begin position="359"/>
        <end position="414"/>
    </location>
</feature>
<sequence length="1067" mass="115178">MRHRWHTRRAFQKRHSQSNWRVSGCGGAAKYSIEHCNQRPFTKEALSRKLNLSPRLYANVHSFLFCTAYAQTQDELVSLPLLTFGIYNAACVFVIMGGIVADGSDCRDVGSRSRAPSSSDAVQLAESKSNRSSQVVEVPLQSGTLRDTLLQVAQLSVPPAALAAALALAPAARAAGAARRGGRRQAAAARGAVERGKPAGPGARGSPREAAECRAGGTGRQVAGSALRRPWPFPLALRTQGGYPAKHWRWGSDVAYAILRLGIAVGIPGGDLALGSLTLPLEDGELAIPLTESNWQQPGEPTQGRPAAPGALDAVLQADDLAAGLQDFDVTALGDAAPARAALAAPAAAAAAQRTAAEVPAVNSSAPVARDPTPRGPQLVLEPAPPPGFAEAPQWASGNGVPMGSDAAEPSDPETDATLTYIRNKLAGAHRTFWDLRRRLGTAVLWGRQLQGELQAEHEKSEAEAAERVRLQRQLQAEHAAAAAAASEGQRLQQALASQESVSRTAEEQRDQLQQQLAVLRSAQEAERGSLRRRLAQDQENISALEAVAERREGDLARQLNDTRQSFLRSSQALALARQQLNETSREAQRLRVESAALQKELRSTRAAGLQLQGQLNASNISFRRAQQMWATEQAEWREKEAEQNRSVAAEERDAANDREKLLQEVSALKAARVRDDAARAEEARRNADLEKQVLALREQSRQEAAALRAAAAQKDAALRASRQQLHSSMLLAQQQSREAEAQEQRLEGLVVAEKAAELQRASELKGLRRQLDATRNVSRRLEARLSGARRSARKSAANLTGQLASARASVRRLEEERRRLGAALEGNASKAAALEDKAKSLSNDLQAVQSEEKKLLAERAALTEHLNGNRTLARRLGESVRLLKKRVEDGDRARERAQRAAERAEAEKEGAQAVARQLQGTVPQLLLSAQAANERIEAEQALRRKEAAMASRAQEALQERMKSDVQQQLDKLTVVVPELDAKPTQASPVATEDLAEDVTEAFEKVSEEPNKKDDVPAPAAASVNRTQELNHRLVARLAEDGHSLARLLSDGPGGATHASQAEARLA</sequence>
<evidence type="ECO:0000256" key="1">
    <source>
        <dbReference type="SAM" id="Coils"/>
    </source>
</evidence>
<feature type="coiled-coil region" evidence="1">
    <location>
        <begin position="639"/>
        <end position="700"/>
    </location>
</feature>
<keyword evidence="1" id="KW-0175">Coiled coil</keyword>
<dbReference type="Proteomes" id="UP001189429">
    <property type="component" value="Unassembled WGS sequence"/>
</dbReference>
<accession>A0ABN9QFY9</accession>
<name>A0ABN9QFY9_9DINO</name>
<feature type="transmembrane region" description="Helical" evidence="3">
    <location>
        <begin position="81"/>
        <end position="101"/>
    </location>
</feature>
<feature type="region of interest" description="Disordered" evidence="2">
    <location>
        <begin position="1000"/>
        <end position="1026"/>
    </location>
</feature>
<keyword evidence="5" id="KW-1185">Reference proteome</keyword>
<evidence type="ECO:0000256" key="3">
    <source>
        <dbReference type="SAM" id="Phobius"/>
    </source>
</evidence>
<keyword evidence="3" id="KW-1133">Transmembrane helix</keyword>
<feature type="region of interest" description="Disordered" evidence="2">
    <location>
        <begin position="111"/>
        <end position="135"/>
    </location>
</feature>
<evidence type="ECO:0000313" key="5">
    <source>
        <dbReference type="Proteomes" id="UP001189429"/>
    </source>
</evidence>
<feature type="compositionally biased region" description="Polar residues" evidence="2">
    <location>
        <begin position="114"/>
        <end position="135"/>
    </location>
</feature>